<dbReference type="PROSITE" id="PS51352">
    <property type="entry name" value="THIOREDOXIN_2"/>
    <property type="match status" value="1"/>
</dbReference>
<organism evidence="2">
    <name type="scientific">hydrothermal vent metagenome</name>
    <dbReference type="NCBI Taxonomy" id="652676"/>
    <lineage>
        <taxon>unclassified sequences</taxon>
        <taxon>metagenomes</taxon>
        <taxon>ecological metagenomes</taxon>
    </lineage>
</organism>
<accession>A0A1W1CM52</accession>
<protein>
    <submittedName>
        <fullName evidence="2">Putative lipoprotein thiredoxin</fullName>
    </submittedName>
</protein>
<dbReference type="Pfam" id="PF00578">
    <property type="entry name" value="AhpC-TSA"/>
    <property type="match status" value="1"/>
</dbReference>
<dbReference type="AlphaFoldDB" id="A0A1W1CM52"/>
<dbReference type="InterPro" id="IPR017937">
    <property type="entry name" value="Thioredoxin_CS"/>
</dbReference>
<dbReference type="PANTHER" id="PTHR42852:SF18">
    <property type="entry name" value="CHROMOSOME UNDETERMINED SCAFFOLD_47, WHOLE GENOME SHOTGUN SEQUENCE"/>
    <property type="match status" value="1"/>
</dbReference>
<dbReference type="EMBL" id="FPHN01000214">
    <property type="protein sequence ID" value="SFV66844.1"/>
    <property type="molecule type" value="Genomic_DNA"/>
</dbReference>
<evidence type="ECO:0000313" key="2">
    <source>
        <dbReference type="EMBL" id="SFV66844.1"/>
    </source>
</evidence>
<reference evidence="2" key="1">
    <citation type="submission" date="2016-10" db="EMBL/GenBank/DDBJ databases">
        <authorList>
            <person name="de Groot N.N."/>
        </authorList>
    </citation>
    <scope>NUCLEOTIDE SEQUENCE</scope>
</reference>
<keyword evidence="2" id="KW-0449">Lipoprotein</keyword>
<proteinExistence type="predicted"/>
<feature type="domain" description="Thioredoxin" evidence="1">
    <location>
        <begin position="27"/>
        <end position="183"/>
    </location>
</feature>
<dbReference type="InterPro" id="IPR036249">
    <property type="entry name" value="Thioredoxin-like_sf"/>
</dbReference>
<gene>
    <name evidence="2" type="ORF">MNB_SV-14-1902</name>
</gene>
<dbReference type="GO" id="GO:0016491">
    <property type="term" value="F:oxidoreductase activity"/>
    <property type="evidence" value="ECO:0007669"/>
    <property type="project" value="InterPro"/>
</dbReference>
<dbReference type="SUPFAM" id="SSF52833">
    <property type="entry name" value="Thioredoxin-like"/>
    <property type="match status" value="1"/>
</dbReference>
<dbReference type="GO" id="GO:0016209">
    <property type="term" value="F:antioxidant activity"/>
    <property type="evidence" value="ECO:0007669"/>
    <property type="project" value="InterPro"/>
</dbReference>
<sequence length="187" mass="21996">MTTTEKKEFFHKNTLTQTKSIKIDTIPKHTSQEYKFIFKDLQGQTSTIKMKDDIYSFSNIQQPIVMITLFSTWCPPCRGQIPHLSNLQKKFKKYLFIMGALVHDDIKDEAFQKFINAQKALFFISKNQKENLKFAHMITPKLGLTQEFSMPLMVMFFKGKYFTHYEGSMPEEMIESDIEQLLLKLNN</sequence>
<dbReference type="PANTHER" id="PTHR42852">
    <property type="entry name" value="THIOL:DISULFIDE INTERCHANGE PROTEIN DSBE"/>
    <property type="match status" value="1"/>
</dbReference>
<dbReference type="InterPro" id="IPR050553">
    <property type="entry name" value="Thioredoxin_ResA/DsbE_sf"/>
</dbReference>
<name>A0A1W1CM52_9ZZZZ</name>
<dbReference type="PROSITE" id="PS00194">
    <property type="entry name" value="THIOREDOXIN_1"/>
    <property type="match status" value="1"/>
</dbReference>
<dbReference type="Gene3D" id="3.40.30.10">
    <property type="entry name" value="Glutaredoxin"/>
    <property type="match status" value="1"/>
</dbReference>
<dbReference type="InterPro" id="IPR013766">
    <property type="entry name" value="Thioredoxin_domain"/>
</dbReference>
<dbReference type="InterPro" id="IPR000866">
    <property type="entry name" value="AhpC/TSA"/>
</dbReference>
<evidence type="ECO:0000259" key="1">
    <source>
        <dbReference type="PROSITE" id="PS51352"/>
    </source>
</evidence>